<evidence type="ECO:0000259" key="3">
    <source>
        <dbReference type="PROSITE" id="PS51175"/>
    </source>
</evidence>
<protein>
    <submittedName>
        <fullName evidence="4">DUF5110 domain-containing protein</fullName>
    </submittedName>
</protein>
<gene>
    <name evidence="4" type="ORF">Daura_02035</name>
</gene>
<dbReference type="SUPFAM" id="SSF49785">
    <property type="entry name" value="Galactose-binding domain-like"/>
    <property type="match status" value="1"/>
</dbReference>
<dbReference type="PANTHER" id="PTHR22762:SF89">
    <property type="entry name" value="ALPHA-XYLOSIDASE"/>
    <property type="match status" value="1"/>
</dbReference>
<dbReference type="SUPFAM" id="SSF51011">
    <property type="entry name" value="Glycosyl hydrolase domain"/>
    <property type="match status" value="1"/>
</dbReference>
<dbReference type="GO" id="GO:0090599">
    <property type="term" value="F:alpha-glucosidase activity"/>
    <property type="evidence" value="ECO:0007669"/>
    <property type="project" value="TreeGrafter"/>
</dbReference>
<dbReference type="InterPro" id="IPR033403">
    <property type="entry name" value="DUF5110"/>
</dbReference>
<dbReference type="KEGG" id="daur:Daura_02035"/>
<dbReference type="Gene3D" id="2.60.120.260">
    <property type="entry name" value="Galactose-binding domain-like"/>
    <property type="match status" value="1"/>
</dbReference>
<accession>A0A9Q9IGG3</accession>
<organism evidence="4 5">
    <name type="scientific">Dactylosporangium aurantiacum</name>
    <dbReference type="NCBI Taxonomy" id="35754"/>
    <lineage>
        <taxon>Bacteria</taxon>
        <taxon>Bacillati</taxon>
        <taxon>Actinomycetota</taxon>
        <taxon>Actinomycetes</taxon>
        <taxon>Micromonosporales</taxon>
        <taxon>Micromonosporaceae</taxon>
        <taxon>Dactylosporangium</taxon>
    </lineage>
</organism>
<dbReference type="OrthoDB" id="176168at2"/>
<dbReference type="GO" id="GO:0006491">
    <property type="term" value="P:N-glycan processing"/>
    <property type="evidence" value="ECO:0007669"/>
    <property type="project" value="TreeGrafter"/>
</dbReference>
<evidence type="ECO:0000313" key="4">
    <source>
        <dbReference type="EMBL" id="UWZ55086.1"/>
    </source>
</evidence>
<keyword evidence="2" id="KW-0378">Hydrolase</keyword>
<dbReference type="Proteomes" id="UP001058003">
    <property type="component" value="Chromosome"/>
</dbReference>
<dbReference type="Gene3D" id="3.20.20.80">
    <property type="entry name" value="Glycosidases"/>
    <property type="match status" value="1"/>
</dbReference>
<reference evidence="4" key="1">
    <citation type="submission" date="2021-04" db="EMBL/GenBank/DDBJ databases">
        <title>Dactylosporangium aurantiacum NRRL B-8018 full assembly.</title>
        <authorList>
            <person name="Hartkoorn R.C."/>
            <person name="Beaudoing E."/>
            <person name="Hot D."/>
        </authorList>
    </citation>
    <scope>NUCLEOTIDE SEQUENCE</scope>
    <source>
        <strain evidence="4">NRRL B-8018</strain>
    </source>
</reference>
<dbReference type="InterPro" id="IPR017853">
    <property type="entry name" value="GH"/>
</dbReference>
<dbReference type="GO" id="GO:0005975">
    <property type="term" value="P:carbohydrate metabolic process"/>
    <property type="evidence" value="ECO:0007669"/>
    <property type="project" value="InterPro"/>
</dbReference>
<dbReference type="InterPro" id="IPR013780">
    <property type="entry name" value="Glyco_hydro_b"/>
</dbReference>
<dbReference type="Gene3D" id="2.60.40.1180">
    <property type="entry name" value="Golgi alpha-mannosidase II"/>
    <property type="match status" value="2"/>
</dbReference>
<proteinExistence type="inferred from homology"/>
<dbReference type="GO" id="GO:0030246">
    <property type="term" value="F:carbohydrate binding"/>
    <property type="evidence" value="ECO:0007669"/>
    <property type="project" value="InterPro"/>
</dbReference>
<evidence type="ECO:0000256" key="2">
    <source>
        <dbReference type="RuleBase" id="RU361185"/>
    </source>
</evidence>
<dbReference type="InterPro" id="IPR005084">
    <property type="entry name" value="CBM6"/>
</dbReference>
<dbReference type="EMBL" id="CP073767">
    <property type="protein sequence ID" value="UWZ55086.1"/>
    <property type="molecule type" value="Genomic_DNA"/>
</dbReference>
<dbReference type="Pfam" id="PF01055">
    <property type="entry name" value="Glyco_hydro_31_2nd"/>
    <property type="match status" value="1"/>
</dbReference>
<dbReference type="Pfam" id="PF21365">
    <property type="entry name" value="Glyco_hydro_31_3rd"/>
    <property type="match status" value="1"/>
</dbReference>
<name>A0A9Q9IGG3_9ACTN</name>
<comment type="similarity">
    <text evidence="1 2">Belongs to the glycosyl hydrolase 31 family.</text>
</comment>
<dbReference type="AlphaFoldDB" id="A0A9Q9IGG3"/>
<keyword evidence="5" id="KW-1185">Reference proteome</keyword>
<evidence type="ECO:0000313" key="5">
    <source>
        <dbReference type="Proteomes" id="UP001058003"/>
    </source>
</evidence>
<dbReference type="RefSeq" id="WP_156090135.1">
    <property type="nucleotide sequence ID" value="NZ_CP073767.1"/>
</dbReference>
<dbReference type="InterPro" id="IPR008979">
    <property type="entry name" value="Galactose-bd-like_sf"/>
</dbReference>
<dbReference type="InterPro" id="IPR048395">
    <property type="entry name" value="Glyco_hydro_31_C"/>
</dbReference>
<dbReference type="PANTHER" id="PTHR22762">
    <property type="entry name" value="ALPHA-GLUCOSIDASE"/>
    <property type="match status" value="1"/>
</dbReference>
<dbReference type="Pfam" id="PF17137">
    <property type="entry name" value="DUF5110"/>
    <property type="match status" value="1"/>
</dbReference>
<dbReference type="PROSITE" id="PS51175">
    <property type="entry name" value="CBM6"/>
    <property type="match status" value="1"/>
</dbReference>
<feature type="domain" description="CBM6" evidence="3">
    <location>
        <begin position="113"/>
        <end position="235"/>
    </location>
</feature>
<evidence type="ECO:0000256" key="1">
    <source>
        <dbReference type="ARBA" id="ARBA00007806"/>
    </source>
</evidence>
<keyword evidence="2" id="KW-0326">Glycosidase</keyword>
<dbReference type="InterPro" id="IPR000322">
    <property type="entry name" value="Glyco_hydro_31_TIM"/>
</dbReference>
<sequence length="877" mass="95566">MAADDDDPSPPATVRDGRARFQVLSPTLIRMEYAPDGRFEDRPTFNAVNRDLPAPAYTTDVEGGERVIRTGRLTLRYRLNSGPFSERNVTVEPRDGEAAHPVWRLAGECGFGVPCEAELLRLSGGAALADDQRGSTGPGFVDGMDGTVAWTQRGVPAAGPRRVAFRYANGTTETQAALVTAGDTRVRVDLPPTGSWDDWAEAGAVLTLPAGGGNLSVGCAEQGLCAFNVDSVAVTATGVPYPPMPDAAHSAANLGGWRRSLDYADGPRPLFDGLLSRDGWFLLNDSATALADGKPRPARNSSQNGYQDGYLFGYGQDYRQALKDLRDLTGPAVTLPRWAFGTWFSRYYPYKDADYRDDILPAFRKYGVPLDVLVVDTDFKSPHFWNGWGWNPQLFPDPEGFLGWATGEGLRVALNIHPSIRADDPRYAEVTATVGHELPEGACEAGNPCRVFDFSDPVQLRAYFDLHRPFDALAPIVWWPDTCCDSSVATTPGISPDSWINAQYAAYIDGQGRRGFSWNRSGSGFTVYGESAVYPAGPWADHRYTVDTSMDTTSTWELLAFAARYTVLRGAIGMPYESHDIGGHNYPKNGNRLPPDLYARWVQFGAFQPVLRLHSNHGYRLPWDYPQPARDAAVKFLRLREALVPYTYTLARQARDTGLPMARGMFLNYPGFQEAYDFTSQYLFGDDLLVAPVTGPGTDGVRTQVWFPPGTWTDWFTGRSYTGPKVETITTDLGTMPVFQRAGGILPTRTDDVPAVDASPLDKVTLDVATGADGEFRLYEDAGEGHGDRAGELAWTTVRYSTAGGVTIGARDGTFPGAVATRAWTVRLHAVDAAPARVLLNGAEMDGGAWSFDADTRTVTIQTPPLPTGTPQRVSVA</sequence>
<dbReference type="SUPFAM" id="SSF51445">
    <property type="entry name" value="(Trans)glycosidases"/>
    <property type="match status" value="1"/>
</dbReference>